<protein>
    <submittedName>
        <fullName evidence="6">Membrane protein involved in the export of O-antigen, teichoic acid lipoteichoic acids</fullName>
    </submittedName>
</protein>
<feature type="transmembrane region" description="Helical" evidence="5">
    <location>
        <begin position="140"/>
        <end position="158"/>
    </location>
</feature>
<dbReference type="CDD" id="cd13128">
    <property type="entry name" value="MATE_Wzx_like"/>
    <property type="match status" value="1"/>
</dbReference>
<organism evidence="6 7">
    <name type="scientific">Lacticaseibacillus paracasei subsp. paracasei</name>
    <dbReference type="NCBI Taxonomy" id="47714"/>
    <lineage>
        <taxon>Bacteria</taxon>
        <taxon>Bacillati</taxon>
        <taxon>Bacillota</taxon>
        <taxon>Bacilli</taxon>
        <taxon>Lactobacillales</taxon>
        <taxon>Lactobacillaceae</taxon>
        <taxon>Lacticaseibacillus</taxon>
    </lineage>
</organism>
<dbReference type="AlphaFoldDB" id="A0AAP9KWD2"/>
<keyword evidence="4 5" id="KW-0472">Membrane</keyword>
<dbReference type="Pfam" id="PF01943">
    <property type="entry name" value="Polysacc_synt"/>
    <property type="match status" value="1"/>
</dbReference>
<keyword evidence="3 5" id="KW-1133">Transmembrane helix</keyword>
<evidence type="ECO:0000256" key="2">
    <source>
        <dbReference type="ARBA" id="ARBA00022692"/>
    </source>
</evidence>
<accession>A0AAP9KWD2</accession>
<dbReference type="RefSeq" id="WP_112199530.1">
    <property type="nucleotide sequence ID" value="NZ_CP022954.1"/>
</dbReference>
<dbReference type="EMBL" id="CP022954">
    <property type="protein sequence ID" value="QGV19187.1"/>
    <property type="molecule type" value="Genomic_DNA"/>
</dbReference>
<evidence type="ECO:0000256" key="4">
    <source>
        <dbReference type="ARBA" id="ARBA00023136"/>
    </source>
</evidence>
<feature type="transmembrane region" description="Helical" evidence="5">
    <location>
        <begin position="323"/>
        <end position="344"/>
    </location>
</feature>
<feature type="transmembrane region" description="Helical" evidence="5">
    <location>
        <begin position="83"/>
        <end position="104"/>
    </location>
</feature>
<evidence type="ECO:0000256" key="3">
    <source>
        <dbReference type="ARBA" id="ARBA00022989"/>
    </source>
</evidence>
<evidence type="ECO:0000256" key="1">
    <source>
        <dbReference type="ARBA" id="ARBA00004141"/>
    </source>
</evidence>
<keyword evidence="2 5" id="KW-0812">Transmembrane</keyword>
<reference evidence="6 7" key="1">
    <citation type="submission" date="2017-08" db="EMBL/GenBank/DDBJ databases">
        <title>Genome sequence, comparative genomics and functional analysis of the highly adhesive Lactobacillus paracasei Kobulty strain.</title>
        <authorList>
            <person name="Koryszewska-Baginska A."/>
            <person name="Grynberg M."/>
            <person name="Aleksandrzak-Piekarczyk T."/>
        </authorList>
    </citation>
    <scope>NUCLEOTIDE SEQUENCE [LARGE SCALE GENOMIC DNA]</scope>
    <source>
        <strain evidence="6 7">IBB3423</strain>
    </source>
</reference>
<comment type="subcellular location">
    <subcellularLocation>
        <location evidence="1">Membrane</location>
        <topology evidence="1">Multi-pass membrane protein</topology>
    </subcellularLocation>
</comment>
<proteinExistence type="predicted"/>
<dbReference type="GO" id="GO:0016020">
    <property type="term" value="C:membrane"/>
    <property type="evidence" value="ECO:0007669"/>
    <property type="project" value="UniProtKB-SubCell"/>
</dbReference>
<gene>
    <name evidence="6" type="ORF">LCAKO_2683</name>
</gene>
<evidence type="ECO:0000313" key="6">
    <source>
        <dbReference type="EMBL" id="QGV19187.1"/>
    </source>
</evidence>
<name>A0AAP9KWD2_LACPA</name>
<feature type="transmembrane region" description="Helical" evidence="5">
    <location>
        <begin position="7"/>
        <end position="29"/>
    </location>
</feature>
<dbReference type="InterPro" id="IPR002797">
    <property type="entry name" value="Polysacc_synth"/>
</dbReference>
<feature type="transmembrane region" description="Helical" evidence="5">
    <location>
        <begin position="246"/>
        <end position="266"/>
    </location>
</feature>
<feature type="transmembrane region" description="Helical" evidence="5">
    <location>
        <begin position="351"/>
        <end position="371"/>
    </location>
</feature>
<feature type="transmembrane region" description="Helical" evidence="5">
    <location>
        <begin position="383"/>
        <end position="407"/>
    </location>
</feature>
<sequence>MKNVRNYFYNLSYQLFLLIVPLITVPYISRTIGPSGVGINSLTLASTQYFIYFATLGLTTYGQREIAYVRDDKNKLTKTFWEIELLSVFTTLFAMLFFAVFIGIQAKYQKLYCIEALLVVSCALDVSWVIMGTENFKVTVLRNFFVKITSIILIFVFVRTSADLWKYVLITSLSTLLGNISLWPYLLKVINHAFPRKINIFKHLKPTFALFIPQIAITVYVYFNKIMLGNMSSVLQVGFFDSSDKLVRIALTVVTAISTVMLPSAAKYFSDGNVNKLNDSIKTSLNFALMLALPMAAGLMIISPRLVPIFFGLKFAPTSQVMIVEAISIIPISISQIIGVQYLISTKKTRIYTVSIVCGAVINLIANWFLIPSLGAVGTAWATVIAEFLIAGMELAFLSTKISLFWIFQDLPKLLLATLGMSFVCYFESMIGIEGIVGVLLPTLAGILSYFGLLLLLRVDFFVNAVGTISDKFSH</sequence>
<dbReference type="Proteomes" id="UP000423274">
    <property type="component" value="Chromosome"/>
</dbReference>
<feature type="transmembrane region" description="Helical" evidence="5">
    <location>
        <begin position="164"/>
        <end position="187"/>
    </location>
</feature>
<dbReference type="PANTHER" id="PTHR43424:SF1">
    <property type="entry name" value="LOCUS PUTATIVE PROTEIN 1-RELATED"/>
    <property type="match status" value="1"/>
</dbReference>
<feature type="transmembrane region" description="Helical" evidence="5">
    <location>
        <begin position="287"/>
        <end position="311"/>
    </location>
</feature>
<dbReference type="PANTHER" id="PTHR43424">
    <property type="entry name" value="LOCUS PUTATIVE PROTEIN 1-RELATED"/>
    <property type="match status" value="1"/>
</dbReference>
<feature type="transmembrane region" description="Helical" evidence="5">
    <location>
        <begin position="208"/>
        <end position="226"/>
    </location>
</feature>
<evidence type="ECO:0000256" key="5">
    <source>
        <dbReference type="SAM" id="Phobius"/>
    </source>
</evidence>
<feature type="transmembrane region" description="Helical" evidence="5">
    <location>
        <begin position="41"/>
        <end position="62"/>
    </location>
</feature>
<feature type="transmembrane region" description="Helical" evidence="5">
    <location>
        <begin position="414"/>
        <end position="433"/>
    </location>
</feature>
<evidence type="ECO:0000313" key="7">
    <source>
        <dbReference type="Proteomes" id="UP000423274"/>
    </source>
</evidence>
<feature type="transmembrane region" description="Helical" evidence="5">
    <location>
        <begin position="439"/>
        <end position="457"/>
    </location>
</feature>
<feature type="transmembrane region" description="Helical" evidence="5">
    <location>
        <begin position="116"/>
        <end position="133"/>
    </location>
</feature>
<dbReference type="InterPro" id="IPR052556">
    <property type="entry name" value="PolySynth_Transporter"/>
</dbReference>